<sequence>MAAINPWGSWGILMDQSWGMTTVDPWASWALCPQDSTWQMEETAEERRRAPGLPTAQAQVRWGFSFYLTGCLLPKVLRLSLTIPEGYMTTQVHVFPLHVGNQITKPEVISLLEQGEEPWSMEPAYPLQGTCPEWMKNLESKALIPTQSILEEEQSHSMKLERYIWDDPWFSSWAIIWDQQSFLDRFQQYWLEIQGTESSSSSLGVHDAPRAINSEATRQPCLVDRGEKGLGMCAVLGAPSNTVFSQESQGSCQPPPQKLFFLPGQGVPSLVTSQRRHPSAGGASMAVTGSALLKCPLHLSVPYADYFPLERRPNVTKQPIQFGKQFHLAHGAIPRPRAPSTTPMQPPASTAWIPHRPALVKVITIACIALTIALIFGTTISYVIYRLVEAEEKQQLASLYKNIKIPSLGDEEEFFEDEGQDESTYLLPENERELETFIHSEIECSTKLNKGSESKGSCTSCKSGESVKASDGDAGRASQCGGTPAGGQMAEDVGLTSFWRTLYRSTLNDDD</sequence>
<organism evidence="3 4">
    <name type="scientific">Bos mutus</name>
    <name type="common">wild yak</name>
    <dbReference type="NCBI Taxonomy" id="72004"/>
    <lineage>
        <taxon>Eukaryota</taxon>
        <taxon>Metazoa</taxon>
        <taxon>Chordata</taxon>
        <taxon>Craniata</taxon>
        <taxon>Vertebrata</taxon>
        <taxon>Euteleostomi</taxon>
        <taxon>Mammalia</taxon>
        <taxon>Eutheria</taxon>
        <taxon>Laurasiatheria</taxon>
        <taxon>Artiodactyla</taxon>
        <taxon>Ruminantia</taxon>
        <taxon>Pecora</taxon>
        <taxon>Bovidae</taxon>
        <taxon>Bovinae</taxon>
        <taxon>Bos</taxon>
    </lineage>
</organism>
<feature type="transmembrane region" description="Helical" evidence="2">
    <location>
        <begin position="362"/>
        <end position="385"/>
    </location>
</feature>
<keyword evidence="2" id="KW-1133">Transmembrane helix</keyword>
<gene>
    <name evidence="3" type="ORF">E5288_WYG007429</name>
</gene>
<dbReference type="InterPro" id="IPR037549">
    <property type="entry name" value="C19orf18"/>
</dbReference>
<dbReference type="EMBL" id="VBQZ03000199">
    <property type="protein sequence ID" value="MXQ97688.1"/>
    <property type="molecule type" value="Genomic_DNA"/>
</dbReference>
<evidence type="ECO:0000256" key="1">
    <source>
        <dbReference type="SAM" id="MobiDB-lite"/>
    </source>
</evidence>
<accession>A0A6B0S558</accession>
<comment type="caution">
    <text evidence="3">The sequence shown here is derived from an EMBL/GenBank/DDBJ whole genome shotgun (WGS) entry which is preliminary data.</text>
</comment>
<keyword evidence="4" id="KW-1185">Reference proteome</keyword>
<evidence type="ECO:0000313" key="3">
    <source>
        <dbReference type="EMBL" id="MXQ97688.1"/>
    </source>
</evidence>
<feature type="region of interest" description="Disordered" evidence="1">
    <location>
        <begin position="465"/>
        <end position="491"/>
    </location>
</feature>
<keyword evidence="2" id="KW-0472">Membrane</keyword>
<evidence type="ECO:0000313" key="4">
    <source>
        <dbReference type="Proteomes" id="UP000322234"/>
    </source>
</evidence>
<name>A0A6B0S558_9CETA</name>
<dbReference type="PANTHER" id="PTHR38000:SF1">
    <property type="entry name" value="RIKEN CDNA 2900092C05 GENE"/>
    <property type="match status" value="1"/>
</dbReference>
<proteinExistence type="predicted"/>
<keyword evidence="2" id="KW-0812">Transmembrane</keyword>
<dbReference type="AlphaFoldDB" id="A0A6B0S558"/>
<evidence type="ECO:0000256" key="2">
    <source>
        <dbReference type="SAM" id="Phobius"/>
    </source>
</evidence>
<dbReference type="Proteomes" id="UP000322234">
    <property type="component" value="Unassembled WGS sequence"/>
</dbReference>
<dbReference type="PANTHER" id="PTHR38000">
    <property type="entry name" value="RIKEN CDNA 2900092C05"/>
    <property type="match status" value="1"/>
</dbReference>
<protein>
    <submittedName>
        <fullName evidence="3">Uncharacterized protein</fullName>
    </submittedName>
</protein>
<dbReference type="Pfam" id="PF17686">
    <property type="entry name" value="DUF5534"/>
    <property type="match status" value="1"/>
</dbReference>
<reference evidence="3" key="1">
    <citation type="submission" date="2019-10" db="EMBL/GenBank/DDBJ databases">
        <title>The sequence and de novo assembly of the wild yak genome.</title>
        <authorList>
            <person name="Liu Y."/>
        </authorList>
    </citation>
    <scope>NUCLEOTIDE SEQUENCE [LARGE SCALE GENOMIC DNA]</scope>
    <source>
        <strain evidence="3">WY2019</strain>
    </source>
</reference>